<dbReference type="InterPro" id="IPR002048">
    <property type="entry name" value="EF_hand_dom"/>
</dbReference>
<reference evidence="5" key="2">
    <citation type="journal article" date="2023" name="Microbiol Resour">
        <title>Decontamination and Annotation of the Draft Genome Sequence of the Oomycete Lagenidium giganteum ARSEF 373.</title>
        <authorList>
            <person name="Morgan W.R."/>
            <person name="Tartar A."/>
        </authorList>
    </citation>
    <scope>NUCLEOTIDE SEQUENCE</scope>
    <source>
        <strain evidence="5">ARSEF 373</strain>
    </source>
</reference>
<reference evidence="5" key="1">
    <citation type="submission" date="2022-11" db="EMBL/GenBank/DDBJ databases">
        <authorList>
            <person name="Morgan W.R."/>
            <person name="Tartar A."/>
        </authorList>
    </citation>
    <scope>NUCLEOTIDE SEQUENCE</scope>
    <source>
        <strain evidence="5">ARSEF 373</strain>
    </source>
</reference>
<comment type="caution">
    <text evidence="5">The sequence shown here is derived from an EMBL/GenBank/DDBJ whole genome shotgun (WGS) entry which is preliminary data.</text>
</comment>
<protein>
    <recommendedName>
        <fullName evidence="4">EF-hand domain-containing protein</fullName>
    </recommendedName>
</protein>
<feature type="region of interest" description="Disordered" evidence="3">
    <location>
        <begin position="13"/>
        <end position="32"/>
    </location>
</feature>
<dbReference type="SUPFAM" id="SSF47473">
    <property type="entry name" value="EF-hand"/>
    <property type="match status" value="1"/>
</dbReference>
<feature type="compositionally biased region" description="Basic and acidic residues" evidence="3">
    <location>
        <begin position="13"/>
        <end position="25"/>
    </location>
</feature>
<proteinExistence type="predicted"/>
<dbReference type="Proteomes" id="UP001146120">
    <property type="component" value="Unassembled WGS sequence"/>
</dbReference>
<keyword evidence="6" id="KW-1185">Reference proteome</keyword>
<dbReference type="PROSITE" id="PS50222">
    <property type="entry name" value="EF_HAND_2"/>
    <property type="match status" value="2"/>
</dbReference>
<gene>
    <name evidence="5" type="ORF">N0F65_002790</name>
</gene>
<keyword evidence="1" id="KW-0677">Repeat</keyword>
<dbReference type="PROSITE" id="PS00018">
    <property type="entry name" value="EF_HAND_1"/>
    <property type="match status" value="1"/>
</dbReference>
<dbReference type="CDD" id="cd00051">
    <property type="entry name" value="EFh"/>
    <property type="match status" value="1"/>
</dbReference>
<accession>A0AAV2YLN7</accession>
<dbReference type="PANTHER" id="PTHR23056:SF110">
    <property type="entry name" value="CALMODULIN"/>
    <property type="match status" value="1"/>
</dbReference>
<dbReference type="GO" id="GO:0019722">
    <property type="term" value="P:calcium-mediated signaling"/>
    <property type="evidence" value="ECO:0007669"/>
    <property type="project" value="InterPro"/>
</dbReference>
<dbReference type="InterPro" id="IPR011992">
    <property type="entry name" value="EF-hand-dom_pair"/>
</dbReference>
<evidence type="ECO:0000259" key="4">
    <source>
        <dbReference type="PROSITE" id="PS50222"/>
    </source>
</evidence>
<evidence type="ECO:0000256" key="2">
    <source>
        <dbReference type="ARBA" id="ARBA00022837"/>
    </source>
</evidence>
<evidence type="ECO:0000256" key="3">
    <source>
        <dbReference type="SAM" id="MobiDB-lite"/>
    </source>
</evidence>
<dbReference type="AlphaFoldDB" id="A0AAV2YLN7"/>
<evidence type="ECO:0000313" key="5">
    <source>
        <dbReference type="EMBL" id="DAZ95056.1"/>
    </source>
</evidence>
<dbReference type="GO" id="GO:0019900">
    <property type="term" value="F:kinase binding"/>
    <property type="evidence" value="ECO:0007669"/>
    <property type="project" value="InterPro"/>
</dbReference>
<organism evidence="5 6">
    <name type="scientific">Lagenidium giganteum</name>
    <dbReference type="NCBI Taxonomy" id="4803"/>
    <lineage>
        <taxon>Eukaryota</taxon>
        <taxon>Sar</taxon>
        <taxon>Stramenopiles</taxon>
        <taxon>Oomycota</taxon>
        <taxon>Peronosporomycetes</taxon>
        <taxon>Pythiales</taxon>
        <taxon>Pythiaceae</taxon>
    </lineage>
</organism>
<dbReference type="InterPro" id="IPR018247">
    <property type="entry name" value="EF_Hand_1_Ca_BS"/>
</dbReference>
<dbReference type="InterPro" id="IPR045198">
    <property type="entry name" value="CNBL1-10"/>
</dbReference>
<dbReference type="PANTHER" id="PTHR23056">
    <property type="entry name" value="CALCINEURIN B"/>
    <property type="match status" value="1"/>
</dbReference>
<feature type="domain" description="EF-hand" evidence="4">
    <location>
        <begin position="431"/>
        <end position="466"/>
    </location>
</feature>
<keyword evidence="2" id="KW-0106">Calcium</keyword>
<dbReference type="PRINTS" id="PR00450">
    <property type="entry name" value="RECOVERIN"/>
</dbReference>
<dbReference type="Gene3D" id="1.10.238.10">
    <property type="entry name" value="EF-hand"/>
    <property type="match status" value="1"/>
</dbReference>
<evidence type="ECO:0000256" key="1">
    <source>
        <dbReference type="ARBA" id="ARBA00022737"/>
    </source>
</evidence>
<name>A0AAV2YLN7_9STRA</name>
<dbReference type="Pfam" id="PF13499">
    <property type="entry name" value="EF-hand_7"/>
    <property type="match status" value="1"/>
</dbReference>
<feature type="region of interest" description="Disordered" evidence="3">
    <location>
        <begin position="166"/>
        <end position="190"/>
    </location>
</feature>
<dbReference type="SMART" id="SM00054">
    <property type="entry name" value="EFh"/>
    <property type="match status" value="2"/>
</dbReference>
<evidence type="ECO:0000313" key="6">
    <source>
        <dbReference type="Proteomes" id="UP001146120"/>
    </source>
</evidence>
<dbReference type="GO" id="GO:0005509">
    <property type="term" value="F:calcium ion binding"/>
    <property type="evidence" value="ECO:0007669"/>
    <property type="project" value="InterPro"/>
</dbReference>
<dbReference type="EMBL" id="DAKRPA010000220">
    <property type="protein sequence ID" value="DAZ95056.1"/>
    <property type="molecule type" value="Genomic_DNA"/>
</dbReference>
<feature type="domain" description="EF-hand" evidence="4">
    <location>
        <begin position="395"/>
        <end position="430"/>
    </location>
</feature>
<feature type="compositionally biased region" description="Low complexity" evidence="3">
    <location>
        <begin position="169"/>
        <end position="178"/>
    </location>
</feature>
<sequence length="554" mass="62053">MHLKRLEFIPPRRVESPVAAPERHPPVPLTTFGTEKKSLRAMEFGAARNEDSLKLFSAVPTSHRTANAQRSDGAPKKNAAADFLHAVRSKTLLDYKFMREFSLAKKKPIPERNMSKMSAASVYSVRMAQLALEQQHQRLMEKKMAMERIKSDVDKLADMDGDRAQTHVAAAEPSSSTEPSKRQGISFRRRALRKPPLATVAAPPQAETRTEPTAAVNVAAVTEHDVVEEEEQSTFPTLWKGDISRSEFARSTVAVVPHRPSNKGLQRQFTMAGDHNHGRMTPSLLTGTKRRPTVTAMSDRHGKPLSPNSLQNGMLLWQDLSDFDLRKCHPTSVVTAQHGFLREQDIPALTESTGYSRVELYALWTRFKALCSIAKSPKGIDKDTFRRGIPQLSVEDQFFIDRVFDILDADGSGILEWKEFVEALSSMEKGDVRKRVELLFRVYDLNGDNTIHRNEIVQFVLASLLVRVTDDLEEVARHFVDKIFVTLGCEDKDVVRVDDVTSYMVKNPSTDVYALFGRTMITNRTVGVSIVHTPRSGATHAELPISEADERPGS</sequence>